<organism evidence="1 2">
    <name type="scientific">Actinocrispum wychmicini</name>
    <dbReference type="NCBI Taxonomy" id="1213861"/>
    <lineage>
        <taxon>Bacteria</taxon>
        <taxon>Bacillati</taxon>
        <taxon>Actinomycetota</taxon>
        <taxon>Actinomycetes</taxon>
        <taxon>Pseudonocardiales</taxon>
        <taxon>Pseudonocardiaceae</taxon>
        <taxon>Actinocrispum</taxon>
    </lineage>
</organism>
<gene>
    <name evidence="1" type="ORF">EV192_1099</name>
</gene>
<comment type="caution">
    <text evidence="1">The sequence shown here is derived from an EMBL/GenBank/DDBJ whole genome shotgun (WGS) entry which is preliminary data.</text>
</comment>
<evidence type="ECO:0000313" key="1">
    <source>
        <dbReference type="EMBL" id="TCO54029.1"/>
    </source>
</evidence>
<accession>A0A4R2JD01</accession>
<dbReference type="EMBL" id="SLWS01000009">
    <property type="protein sequence ID" value="TCO54029.1"/>
    <property type="molecule type" value="Genomic_DNA"/>
</dbReference>
<name>A0A4R2JD01_9PSEU</name>
<dbReference type="RefSeq" id="WP_165960804.1">
    <property type="nucleotide sequence ID" value="NZ_SLWS01000009.1"/>
</dbReference>
<reference evidence="1 2" key="1">
    <citation type="submission" date="2019-03" db="EMBL/GenBank/DDBJ databases">
        <title>Genomic Encyclopedia of Type Strains, Phase IV (KMG-IV): sequencing the most valuable type-strain genomes for metagenomic binning, comparative biology and taxonomic classification.</title>
        <authorList>
            <person name="Goeker M."/>
        </authorList>
    </citation>
    <scope>NUCLEOTIDE SEQUENCE [LARGE SCALE GENOMIC DNA]</scope>
    <source>
        <strain evidence="1 2">DSM 45934</strain>
    </source>
</reference>
<dbReference type="AlphaFoldDB" id="A0A4R2JD01"/>
<sequence>MAADGLEHWNAAWGMFLVPDGYSGVYVRLLPADTASVIGVNADIRTRVAGVFTV</sequence>
<keyword evidence="2" id="KW-1185">Reference proteome</keyword>
<evidence type="ECO:0000313" key="2">
    <source>
        <dbReference type="Proteomes" id="UP000295680"/>
    </source>
</evidence>
<protein>
    <submittedName>
        <fullName evidence="1">Uncharacterized protein</fullName>
    </submittedName>
</protein>
<proteinExistence type="predicted"/>
<dbReference type="Proteomes" id="UP000295680">
    <property type="component" value="Unassembled WGS sequence"/>
</dbReference>